<accession>A0ABR2ZFD0</accession>
<dbReference type="Gene3D" id="1.10.600.10">
    <property type="entry name" value="Farnesyl Diphosphate Synthase"/>
    <property type="match status" value="1"/>
</dbReference>
<comment type="caution">
    <text evidence="1">The sequence shown here is derived from an EMBL/GenBank/DDBJ whole genome shotgun (WGS) entry which is preliminary data.</text>
</comment>
<reference evidence="1 2" key="1">
    <citation type="submission" date="2024-05" db="EMBL/GenBank/DDBJ databases">
        <title>A draft genome resource for the thread blight pathogen Marasmius tenuissimus strain MS-2.</title>
        <authorList>
            <person name="Yulfo-Soto G.E."/>
            <person name="Baruah I.K."/>
            <person name="Amoako-Attah I."/>
            <person name="Bukari Y."/>
            <person name="Meinhardt L.W."/>
            <person name="Bailey B.A."/>
            <person name="Cohen S.P."/>
        </authorList>
    </citation>
    <scope>NUCLEOTIDE SEQUENCE [LARGE SCALE GENOMIC DNA]</scope>
    <source>
        <strain evidence="1 2">MS-2</strain>
    </source>
</reference>
<dbReference type="SUPFAM" id="SSF48576">
    <property type="entry name" value="Terpenoid synthases"/>
    <property type="match status" value="1"/>
</dbReference>
<proteinExistence type="predicted"/>
<keyword evidence="2" id="KW-1185">Reference proteome</keyword>
<organism evidence="1 2">
    <name type="scientific">Marasmius tenuissimus</name>
    <dbReference type="NCBI Taxonomy" id="585030"/>
    <lineage>
        <taxon>Eukaryota</taxon>
        <taxon>Fungi</taxon>
        <taxon>Dikarya</taxon>
        <taxon>Basidiomycota</taxon>
        <taxon>Agaricomycotina</taxon>
        <taxon>Agaricomycetes</taxon>
        <taxon>Agaricomycetidae</taxon>
        <taxon>Agaricales</taxon>
        <taxon>Marasmiineae</taxon>
        <taxon>Marasmiaceae</taxon>
        <taxon>Marasmius</taxon>
    </lineage>
</organism>
<gene>
    <name evidence="1" type="ORF">AAF712_012852</name>
</gene>
<dbReference type="Pfam" id="PF19086">
    <property type="entry name" value="Terpene_syn_C_2"/>
    <property type="match status" value="1"/>
</dbReference>
<dbReference type="InterPro" id="IPR008949">
    <property type="entry name" value="Isoprenoid_synthase_dom_sf"/>
</dbReference>
<evidence type="ECO:0008006" key="3">
    <source>
        <dbReference type="Google" id="ProtNLM"/>
    </source>
</evidence>
<evidence type="ECO:0000313" key="2">
    <source>
        <dbReference type="Proteomes" id="UP001437256"/>
    </source>
</evidence>
<protein>
    <recommendedName>
        <fullName evidence="3">Terpenoid synthase</fullName>
    </recommendedName>
</protein>
<name>A0ABR2ZFD0_9AGAR</name>
<dbReference type="Proteomes" id="UP001437256">
    <property type="component" value="Unassembled WGS sequence"/>
</dbReference>
<evidence type="ECO:0000313" key="1">
    <source>
        <dbReference type="EMBL" id="KAL0060347.1"/>
    </source>
</evidence>
<sequence length="347" mass="40045">MTRISTLKSISTTLHPAFFSAFQVRDCSEEMGLAIEQALIDTTQKCTRPGTRERKRAHYRHDNPAGNLFSLCLGLCEVERLPFVVRLIEFLCIIDDVLEELPHNKAIIEHDILCEAVSSNSAEDPSIPWTDNTRPEWISFLHETRVEMLNVDPKRTPGLFQSFEQSLRGRESSSVEFDTLEVYIPFRLLNFDYEFVSRLILWAMDEDLPKEDSSSDLFAEFKYSIGVIVGLVNDYFSWEMEKHQVEESDRVRNAVFVVMKERGISERKAKAEVRKVIIREEHKVQVILMGDEGEGEGDQQSRSRATERYLEQLRMFAGGYSYWCATCPRYSRPQGENSEGTQSEDDN</sequence>
<dbReference type="EMBL" id="JBBXMP010000180">
    <property type="protein sequence ID" value="KAL0060347.1"/>
    <property type="molecule type" value="Genomic_DNA"/>
</dbReference>